<protein>
    <submittedName>
        <fullName evidence="2">VWA domain-containing protein</fullName>
    </submittedName>
</protein>
<keyword evidence="3" id="KW-1185">Reference proteome</keyword>
<feature type="transmembrane region" description="Helical" evidence="1">
    <location>
        <begin position="12"/>
        <end position="31"/>
    </location>
</feature>
<dbReference type="RefSeq" id="WP_279253936.1">
    <property type="nucleotide sequence ID" value="NZ_SHNP01000007.1"/>
</dbReference>
<dbReference type="Proteomes" id="UP001143307">
    <property type="component" value="Unassembled WGS sequence"/>
</dbReference>
<evidence type="ECO:0000256" key="1">
    <source>
        <dbReference type="SAM" id="Phobius"/>
    </source>
</evidence>
<organism evidence="2 3">
    <name type="scientific">Candidatus Seongchinamella marina</name>
    <dbReference type="NCBI Taxonomy" id="2518990"/>
    <lineage>
        <taxon>Bacteria</taxon>
        <taxon>Pseudomonadati</taxon>
        <taxon>Pseudomonadota</taxon>
        <taxon>Gammaproteobacteria</taxon>
        <taxon>Cellvibrionales</taxon>
        <taxon>Halieaceae</taxon>
        <taxon>Seongchinamella</taxon>
    </lineage>
</organism>
<accession>A0ABT3SZ83</accession>
<reference evidence="2" key="1">
    <citation type="submission" date="2019-02" db="EMBL/GenBank/DDBJ databases">
        <authorList>
            <person name="Li S.-H."/>
        </authorList>
    </citation>
    <scope>NUCLEOTIDE SEQUENCE</scope>
    <source>
        <strain evidence="2">IMCC8485</strain>
    </source>
</reference>
<evidence type="ECO:0000313" key="3">
    <source>
        <dbReference type="Proteomes" id="UP001143307"/>
    </source>
</evidence>
<dbReference type="SUPFAM" id="SSF53300">
    <property type="entry name" value="vWA-like"/>
    <property type="match status" value="1"/>
</dbReference>
<dbReference type="InterPro" id="IPR036465">
    <property type="entry name" value="vWFA_dom_sf"/>
</dbReference>
<proteinExistence type="predicted"/>
<evidence type="ECO:0000313" key="2">
    <source>
        <dbReference type="EMBL" id="MCX2975288.1"/>
    </source>
</evidence>
<sequence>MARRRAAEEFSLSFLDVICCGFGAVILLLMITKTVQPQIIEASTVNLEGKLADLQEQIYDIRGESVVLNRDLNAKHKQLSEYTERIAILQGQLASARSQYDSIQVETNSNDVITEQLAIARQQLSDEMKRLLGSQYLSKNNLIGGIPVDSEYIIFIIDTSGSMFSYAWERMIEEIQATLAIYPEVKGIQVMNDMGQYMFSRYRGQWIPDTPGRRKVIMQNLRNWNVFSNSSPVEGITAAIRTFYDPGKKISLYVFGDEFTGDSIASVVETVDRINQTDAEGNRLVRIHGVGFPVQFIRASHLQTTGIRFATLMRELAYRNGGTFVALNDFRP</sequence>
<dbReference type="EMBL" id="SHNP01000007">
    <property type="protein sequence ID" value="MCX2975288.1"/>
    <property type="molecule type" value="Genomic_DNA"/>
</dbReference>
<comment type="caution">
    <text evidence="2">The sequence shown here is derived from an EMBL/GenBank/DDBJ whole genome shotgun (WGS) entry which is preliminary data.</text>
</comment>
<name>A0ABT3SZ83_9GAMM</name>
<keyword evidence="1" id="KW-0472">Membrane</keyword>
<keyword evidence="1" id="KW-0812">Transmembrane</keyword>
<gene>
    <name evidence="2" type="ORF">EYC87_17040</name>
</gene>
<keyword evidence="1" id="KW-1133">Transmembrane helix</keyword>